<feature type="region of interest" description="Disordered" evidence="1">
    <location>
        <begin position="29"/>
        <end position="50"/>
    </location>
</feature>
<feature type="compositionally biased region" description="Pro residues" evidence="1">
    <location>
        <begin position="35"/>
        <end position="49"/>
    </location>
</feature>
<evidence type="ECO:0000313" key="3">
    <source>
        <dbReference type="EMBL" id="MDP9922845.1"/>
    </source>
</evidence>
<dbReference type="Pfam" id="PF19878">
    <property type="entry name" value="DUF6351"/>
    <property type="match status" value="1"/>
</dbReference>
<evidence type="ECO:0000256" key="1">
    <source>
        <dbReference type="SAM" id="MobiDB-lite"/>
    </source>
</evidence>
<dbReference type="Proteomes" id="UP001244295">
    <property type="component" value="Unassembled WGS sequence"/>
</dbReference>
<name>A0AAW8DTF6_9BURK</name>
<dbReference type="PROSITE" id="PS51257">
    <property type="entry name" value="PROKAR_LIPOPROTEIN"/>
    <property type="match status" value="1"/>
</dbReference>
<dbReference type="EMBL" id="JAUSRR010000003">
    <property type="protein sequence ID" value="MDP9922845.1"/>
    <property type="molecule type" value="Genomic_DNA"/>
</dbReference>
<comment type="caution">
    <text evidence="3">The sequence shown here is derived from an EMBL/GenBank/DDBJ whole genome shotgun (WGS) entry which is preliminary data.</text>
</comment>
<accession>A0AAW8DTF6</accession>
<evidence type="ECO:0000313" key="4">
    <source>
        <dbReference type="Proteomes" id="UP001244295"/>
    </source>
</evidence>
<gene>
    <name evidence="3" type="ORF">J2W25_001866</name>
</gene>
<feature type="domain" description="DUF6351" evidence="2">
    <location>
        <begin position="56"/>
        <end position="805"/>
    </location>
</feature>
<dbReference type="AlphaFoldDB" id="A0AAW8DTF6"/>
<evidence type="ECO:0000259" key="2">
    <source>
        <dbReference type="Pfam" id="PF19878"/>
    </source>
</evidence>
<dbReference type="InterPro" id="IPR045556">
    <property type="entry name" value="DUF6351"/>
</dbReference>
<sequence length="808" mass="87032">MGSWKQIAACTAGAIVIAACGGGSGGGGGGMPFIPSSPPPSSGPPPTTPPASKIALQLLSSQPEHVSGGDARIAVLAPQAEHAQIELWLNDAKISPALAADAQRLEGLVTGLKLGANTLELRHKTRGKLDALTLTNHPITGPMFAGPKQEPFVCSVLTELGKEPLVDTTDPKYYAVKDAGGATVGYSQHCSIAPYVLYYYMPVGGTTHSHYKPMPTDGSRPADIAKTTLTDGREVDFIVRWERGTINRFIYQYVMLAPFGEDPAKPDTSLWNKRLVYHFQGGVGFGHYQGGPDKRAGLVDAIGKGYAIAYSTGNRTGEHYDMILGGETALMTKEGFVKRYGVPSYTVGLGASGGGIQQYLYPQNHPGLIDAAIAVQPYPDMVGQIPHVGDCELLEHYMDVTDRANLKWTSDIKNRTLLVGFNAEAGVANPFFALQPYLPDVKMAAGSTECRAAWMGLTAGAMNPKFDADGILAKGAARMDMAAFGTIPFSHYDDVRNIYGIGADGYPRSTWDNVGVQYGLRSMKDGKLTSAEFLDLNLKVGGWKRMSEMVPEGFPYNGTGSSEVQKVAADPNYFDPWGRRNMNRWNPATPDVPAPRTHGDLEAIKAMQRSGLVFTGKTDIPTIDWHPYLEQKLNMHNVHQSFAIRQRIRHKMGSSDHQAIWFTETRGAGKEFDQTPMALAVIDEWLTQIRAHPDRSVADNRPERAVDSCFDKDGALMAKGAGVWDGVLDTRPKGSCTQAFPMYGTSRIVAGGPIEGGVFKCALKSVDAAVADGTYAPWVPTGAEILKLQTIFPEGVCDFGKPDQGAPS</sequence>
<organism evidence="3 4">
    <name type="scientific">Variovorax boronicumulans</name>
    <dbReference type="NCBI Taxonomy" id="436515"/>
    <lineage>
        <taxon>Bacteria</taxon>
        <taxon>Pseudomonadati</taxon>
        <taxon>Pseudomonadota</taxon>
        <taxon>Betaproteobacteria</taxon>
        <taxon>Burkholderiales</taxon>
        <taxon>Comamonadaceae</taxon>
        <taxon>Variovorax</taxon>
    </lineage>
</organism>
<protein>
    <recommendedName>
        <fullName evidence="2">DUF6351 domain-containing protein</fullName>
    </recommendedName>
</protein>
<reference evidence="3" key="1">
    <citation type="submission" date="2023-07" db="EMBL/GenBank/DDBJ databases">
        <title>Sorghum-associated microbial communities from plants grown in Nebraska, USA.</title>
        <authorList>
            <person name="Schachtman D."/>
        </authorList>
    </citation>
    <scope>NUCLEOTIDE SEQUENCE</scope>
    <source>
        <strain evidence="3">DS2795</strain>
    </source>
</reference>
<dbReference type="RefSeq" id="WP_307636422.1">
    <property type="nucleotide sequence ID" value="NZ_JAUSRR010000003.1"/>
</dbReference>
<proteinExistence type="predicted"/>